<evidence type="ECO:0000256" key="1">
    <source>
        <dbReference type="ARBA" id="ARBA00023002"/>
    </source>
</evidence>
<evidence type="ECO:0000259" key="2">
    <source>
        <dbReference type="Pfam" id="PF01266"/>
    </source>
</evidence>
<keyword evidence="4" id="KW-1185">Reference proteome</keyword>
<name>A0ABU0LCS4_XANAG</name>
<dbReference type="EMBL" id="JAUSVY010000003">
    <property type="protein sequence ID" value="MDQ0504855.1"/>
    <property type="molecule type" value="Genomic_DNA"/>
</dbReference>
<dbReference type="Pfam" id="PF01266">
    <property type="entry name" value="DAO"/>
    <property type="match status" value="1"/>
</dbReference>
<dbReference type="RefSeq" id="WP_237344760.1">
    <property type="nucleotide sequence ID" value="NZ_JABWGX010000005.1"/>
</dbReference>
<comment type="caution">
    <text evidence="3">The sequence shown here is derived from an EMBL/GenBank/DDBJ whole genome shotgun (WGS) entry which is preliminary data.</text>
</comment>
<organism evidence="3 4">
    <name type="scientific">Xanthobacter agilis</name>
    <dbReference type="NCBI Taxonomy" id="47492"/>
    <lineage>
        <taxon>Bacteria</taxon>
        <taxon>Pseudomonadati</taxon>
        <taxon>Pseudomonadota</taxon>
        <taxon>Alphaproteobacteria</taxon>
        <taxon>Hyphomicrobiales</taxon>
        <taxon>Xanthobacteraceae</taxon>
        <taxon>Xanthobacter</taxon>
    </lineage>
</organism>
<dbReference type="EC" id="1.4.99.-" evidence="3"/>
<evidence type="ECO:0000313" key="3">
    <source>
        <dbReference type="EMBL" id="MDQ0504855.1"/>
    </source>
</evidence>
<dbReference type="InterPro" id="IPR006076">
    <property type="entry name" value="FAD-dep_OxRdtase"/>
</dbReference>
<dbReference type="Proteomes" id="UP001241747">
    <property type="component" value="Unassembled WGS sequence"/>
</dbReference>
<reference evidence="3 4" key="1">
    <citation type="submission" date="2023-07" db="EMBL/GenBank/DDBJ databases">
        <title>Genomic Encyclopedia of Type Strains, Phase IV (KMG-IV): sequencing the most valuable type-strain genomes for metagenomic binning, comparative biology and taxonomic classification.</title>
        <authorList>
            <person name="Goeker M."/>
        </authorList>
    </citation>
    <scope>NUCLEOTIDE SEQUENCE [LARGE SCALE GENOMIC DNA]</scope>
    <source>
        <strain evidence="3 4">DSM 3770</strain>
    </source>
</reference>
<protein>
    <submittedName>
        <fullName evidence="3">D-amino-acid dehydrogenase</fullName>
        <ecNumber evidence="3">1.4.99.-</ecNumber>
    </submittedName>
</protein>
<dbReference type="Gene3D" id="3.50.50.60">
    <property type="entry name" value="FAD/NAD(P)-binding domain"/>
    <property type="match status" value="2"/>
</dbReference>
<dbReference type="GO" id="GO:0016491">
    <property type="term" value="F:oxidoreductase activity"/>
    <property type="evidence" value="ECO:0007669"/>
    <property type="project" value="UniProtKB-KW"/>
</dbReference>
<feature type="domain" description="FAD dependent oxidoreductase" evidence="2">
    <location>
        <begin position="5"/>
        <end position="395"/>
    </location>
</feature>
<dbReference type="PANTHER" id="PTHR13847:SF289">
    <property type="entry name" value="GLYCINE OXIDASE"/>
    <property type="match status" value="1"/>
</dbReference>
<gene>
    <name evidence="3" type="ORF">QOZ94_001637</name>
</gene>
<dbReference type="PANTHER" id="PTHR13847">
    <property type="entry name" value="SARCOSINE DEHYDROGENASE-RELATED"/>
    <property type="match status" value="1"/>
</dbReference>
<sequence length="414" mass="43757">MARCDVVVLGAGIVGVSVALHLQAHGLSVVLMDHAAPGEGTSFGNAGVIEGSALLPVGFPQDPVTLLSHAMKQTSESNYHLADLPALAPWLWDYFLHSSPQALAATARDLRPLLSRARAEHHALAAPAGVMDLLRPSGWMKLYRTETAFAATAAERALADELKVAYSVLDAAGAIALEPFLKPCFEKAIHWHDCDNCSDPGGLVKAYAALFEARGGVFLHGDALSLRRTGTGWRAETAEGPVDAEEAVVALGPWSVELLEQLGVKAPLVAKRGYHVHLAPENGLTLGRAVVDVAGGYALQSTRYGIRLTTGVEIAARDAPATPVQVERDIPMARELLPLGAVREAEPWLGRRPALPDSKPIIGPAPGIGGLHLALGHGHWGLTLGPVTGLLLAQMMTGNTPFTDPKPFSARRFL</sequence>
<keyword evidence="1 3" id="KW-0560">Oxidoreductase</keyword>
<dbReference type="SUPFAM" id="SSF54373">
    <property type="entry name" value="FAD-linked reductases, C-terminal domain"/>
    <property type="match status" value="1"/>
</dbReference>
<evidence type="ECO:0000313" key="4">
    <source>
        <dbReference type="Proteomes" id="UP001241747"/>
    </source>
</evidence>
<dbReference type="SUPFAM" id="SSF51905">
    <property type="entry name" value="FAD/NAD(P)-binding domain"/>
    <property type="match status" value="1"/>
</dbReference>
<dbReference type="Gene3D" id="3.30.9.10">
    <property type="entry name" value="D-Amino Acid Oxidase, subunit A, domain 2"/>
    <property type="match status" value="1"/>
</dbReference>
<accession>A0ABU0LCS4</accession>
<proteinExistence type="predicted"/>
<dbReference type="InterPro" id="IPR036188">
    <property type="entry name" value="FAD/NAD-bd_sf"/>
</dbReference>